<evidence type="ECO:0000313" key="3">
    <source>
        <dbReference type="Proteomes" id="UP000730481"/>
    </source>
</evidence>
<dbReference type="Proteomes" id="UP000730481">
    <property type="component" value="Unassembled WGS sequence"/>
</dbReference>
<protein>
    <submittedName>
        <fullName evidence="2">NAM7-nonsense-mediated mRNA decay</fullName>
    </submittedName>
</protein>
<evidence type="ECO:0000313" key="2">
    <source>
        <dbReference type="EMBL" id="KAF4333531.1"/>
    </source>
</evidence>
<evidence type="ECO:0000256" key="1">
    <source>
        <dbReference type="SAM" id="MobiDB-lite"/>
    </source>
</evidence>
<name>A0A9P5A7C3_9HYPO</name>
<proteinExistence type="predicted"/>
<dbReference type="EMBL" id="PVQB02000817">
    <property type="protein sequence ID" value="KAF4333531.1"/>
    <property type="molecule type" value="Genomic_DNA"/>
</dbReference>
<dbReference type="AlphaFoldDB" id="A0A9P5A7C3"/>
<organism evidence="2 3">
    <name type="scientific">Fusarium beomiforme</name>
    <dbReference type="NCBI Taxonomy" id="44412"/>
    <lineage>
        <taxon>Eukaryota</taxon>
        <taxon>Fungi</taxon>
        <taxon>Dikarya</taxon>
        <taxon>Ascomycota</taxon>
        <taxon>Pezizomycotina</taxon>
        <taxon>Sordariomycetes</taxon>
        <taxon>Hypocreomycetidae</taxon>
        <taxon>Hypocreales</taxon>
        <taxon>Nectriaceae</taxon>
        <taxon>Fusarium</taxon>
        <taxon>Fusarium burgessii species complex</taxon>
    </lineage>
</organism>
<comment type="caution">
    <text evidence="2">The sequence shown here is derived from an EMBL/GenBank/DDBJ whole genome shotgun (WGS) entry which is preliminary data.</text>
</comment>
<reference evidence="2" key="2">
    <citation type="submission" date="2020-02" db="EMBL/GenBank/DDBJ databases">
        <title>Identification and distribution of gene clusters putatively required for synthesis of sphingolipid metabolism inhibitors in phylogenetically diverse species of the filamentous fungus Fusarium.</title>
        <authorList>
            <person name="Kim H.-S."/>
            <person name="Busman M."/>
            <person name="Brown D.W."/>
            <person name="Divon H."/>
            <person name="Uhlig S."/>
            <person name="Proctor R.H."/>
        </authorList>
    </citation>
    <scope>NUCLEOTIDE SEQUENCE</scope>
    <source>
        <strain evidence="2">NRRL 25174</strain>
    </source>
</reference>
<reference evidence="2" key="1">
    <citation type="journal article" date="2017" name="Mycologia">
        <title>Fusarium algeriense, sp. nov., a novel toxigenic crown rot pathogen of durum wheat from Algeria is nested in the Fusarium burgessii species complex.</title>
        <authorList>
            <person name="Laraba I."/>
            <person name="Keddad A."/>
            <person name="Boureghda H."/>
            <person name="Abdallah N."/>
            <person name="Vaughan M.M."/>
            <person name="Proctor R.H."/>
            <person name="Busman M."/>
            <person name="O'Donnell K."/>
        </authorList>
    </citation>
    <scope>NUCLEOTIDE SEQUENCE</scope>
    <source>
        <strain evidence="2">NRRL 25174</strain>
    </source>
</reference>
<accession>A0A9P5A7C3</accession>
<gene>
    <name evidence="2" type="ORF">FBEOM_12643</name>
</gene>
<keyword evidence="3" id="KW-1185">Reference proteome</keyword>
<feature type="region of interest" description="Disordered" evidence="1">
    <location>
        <begin position="1"/>
        <end position="24"/>
    </location>
</feature>
<dbReference type="OrthoDB" id="409395at2759"/>
<sequence>MMSKNRQMGKRHYGHQGREHRDGGSDTLQHCIVEYNPASILECTTTGLTKYRGLIAALKPNILMIEEAAETREANIRFALYPSLDQIDSSEIISNCKPDLSSALYPSLGQIVVGDHRQLCCLCLSLKPLANTMPYIHVLAAKSQDGQDSIINSALYPSLDQTVFVGDYQLPRDPFPPV</sequence>